<keyword evidence="3" id="KW-1185">Reference proteome</keyword>
<accession>A0A1I3D9X5</accession>
<proteinExistence type="predicted"/>
<feature type="compositionally biased region" description="Low complexity" evidence="1">
    <location>
        <begin position="48"/>
        <end position="58"/>
    </location>
</feature>
<dbReference type="RefSeq" id="WP_143097996.1">
    <property type="nucleotide sequence ID" value="NZ_CP041743.1"/>
</dbReference>
<evidence type="ECO:0000256" key="1">
    <source>
        <dbReference type="SAM" id="MobiDB-lite"/>
    </source>
</evidence>
<organism evidence="2 3">
    <name type="scientific">Paraburkholderia megapolitana</name>
    <dbReference type="NCBI Taxonomy" id="420953"/>
    <lineage>
        <taxon>Bacteria</taxon>
        <taxon>Pseudomonadati</taxon>
        <taxon>Pseudomonadota</taxon>
        <taxon>Betaproteobacteria</taxon>
        <taxon>Burkholderiales</taxon>
        <taxon>Burkholderiaceae</taxon>
        <taxon>Paraburkholderia</taxon>
    </lineage>
</organism>
<evidence type="ECO:0000313" key="3">
    <source>
        <dbReference type="Proteomes" id="UP000199548"/>
    </source>
</evidence>
<dbReference type="EMBL" id="FOQU01000001">
    <property type="protein sequence ID" value="SFH83554.1"/>
    <property type="molecule type" value="Genomic_DNA"/>
</dbReference>
<evidence type="ECO:0008006" key="4">
    <source>
        <dbReference type="Google" id="ProtNLM"/>
    </source>
</evidence>
<dbReference type="OrthoDB" id="9988861at2"/>
<sequence length="321" mass="34506">MDPKPLFDEEEPLKPEPLFGDTGSATVTPLPLEFPDAPAAAPQPPTQPQTSQAPQVAALDLSGTPDPAPARSFAPDLALDLGPDTPTPAPVTASPMTATASAAIPIDEHPSIAQAMVRGTEKFPDVMRDYGYLVRNNLNRIVPLDFRTLTDFGSDTLSRAADLIGQVVKVSQSLHDLGAEDLIKDILEKAGNAGKHKSMLNLLVSHTFDPQAAMLQLTDIAQAIRQSLTQVDTIDDLLSRVRMTLTVETATIGIVDDMADRGTMGDMLARKASAMTTSLQEVDMAIRQAANIRRQAEEWVMRCDEVRTLTLPAMGFRSSLG</sequence>
<gene>
    <name evidence="2" type="ORF">SAMN05192543_101192</name>
</gene>
<dbReference type="STRING" id="420953.SAMN05192543_101192"/>
<protein>
    <recommendedName>
        <fullName evidence="4">Toxic anion resistance protein (TelA)</fullName>
    </recommendedName>
</protein>
<dbReference type="Proteomes" id="UP000199548">
    <property type="component" value="Unassembled WGS sequence"/>
</dbReference>
<name>A0A1I3D9X5_9BURK</name>
<feature type="region of interest" description="Disordered" evidence="1">
    <location>
        <begin position="1"/>
        <end position="76"/>
    </location>
</feature>
<dbReference type="AlphaFoldDB" id="A0A1I3D9X5"/>
<reference evidence="2 3" key="1">
    <citation type="submission" date="2016-10" db="EMBL/GenBank/DDBJ databases">
        <authorList>
            <person name="de Groot N.N."/>
        </authorList>
    </citation>
    <scope>NUCLEOTIDE SEQUENCE [LARGE SCALE GENOMIC DNA]</scope>
    <source>
        <strain evidence="2 3">LMG 23650</strain>
    </source>
</reference>
<evidence type="ECO:0000313" key="2">
    <source>
        <dbReference type="EMBL" id="SFH83554.1"/>
    </source>
</evidence>